<name>A0A9D4IBC5_DREPO</name>
<gene>
    <name evidence="1" type="ORF">DPMN_188453</name>
</gene>
<dbReference type="AlphaFoldDB" id="A0A9D4IBC5"/>
<sequence length="127" mass="14515">MTSRVLTRELPNPLTSRVLTRKIAPPLADMTNILTKVLTRKIAPPPGGHKNCLAPWRPHKFYDHENLTINVTSRVFELEQDIIGTNHWTMFHEVQTKSIMLTMDDALRKTHDGQKVIKKLTMSSLCS</sequence>
<dbReference type="Proteomes" id="UP000828390">
    <property type="component" value="Unassembled WGS sequence"/>
</dbReference>
<reference evidence="1" key="2">
    <citation type="submission" date="2020-11" db="EMBL/GenBank/DDBJ databases">
        <authorList>
            <person name="McCartney M.A."/>
            <person name="Auch B."/>
            <person name="Kono T."/>
            <person name="Mallez S."/>
            <person name="Becker A."/>
            <person name="Gohl D.M."/>
            <person name="Silverstein K.A.T."/>
            <person name="Koren S."/>
            <person name="Bechman K.B."/>
            <person name="Herman A."/>
            <person name="Abrahante J.E."/>
            <person name="Garbe J."/>
        </authorList>
    </citation>
    <scope>NUCLEOTIDE SEQUENCE</scope>
    <source>
        <strain evidence="1">Duluth1</strain>
        <tissue evidence="1">Whole animal</tissue>
    </source>
</reference>
<proteinExistence type="predicted"/>
<accession>A0A9D4IBC5</accession>
<keyword evidence="2" id="KW-1185">Reference proteome</keyword>
<comment type="caution">
    <text evidence="1">The sequence shown here is derived from an EMBL/GenBank/DDBJ whole genome shotgun (WGS) entry which is preliminary data.</text>
</comment>
<protein>
    <submittedName>
        <fullName evidence="1">Uncharacterized protein</fullName>
    </submittedName>
</protein>
<dbReference type="EMBL" id="JAIWYP010000010">
    <property type="protein sequence ID" value="KAH3753803.1"/>
    <property type="molecule type" value="Genomic_DNA"/>
</dbReference>
<evidence type="ECO:0000313" key="2">
    <source>
        <dbReference type="Proteomes" id="UP000828390"/>
    </source>
</evidence>
<reference evidence="1" key="1">
    <citation type="journal article" date="2019" name="bioRxiv">
        <title>The Genome of the Zebra Mussel, Dreissena polymorpha: A Resource for Invasive Species Research.</title>
        <authorList>
            <person name="McCartney M.A."/>
            <person name="Auch B."/>
            <person name="Kono T."/>
            <person name="Mallez S."/>
            <person name="Zhang Y."/>
            <person name="Obille A."/>
            <person name="Becker A."/>
            <person name="Abrahante J.E."/>
            <person name="Garbe J."/>
            <person name="Badalamenti J.P."/>
            <person name="Herman A."/>
            <person name="Mangelson H."/>
            <person name="Liachko I."/>
            <person name="Sullivan S."/>
            <person name="Sone E.D."/>
            <person name="Koren S."/>
            <person name="Silverstein K.A.T."/>
            <person name="Beckman K.B."/>
            <person name="Gohl D.M."/>
        </authorList>
    </citation>
    <scope>NUCLEOTIDE SEQUENCE</scope>
    <source>
        <strain evidence="1">Duluth1</strain>
        <tissue evidence="1">Whole animal</tissue>
    </source>
</reference>
<evidence type="ECO:0000313" key="1">
    <source>
        <dbReference type="EMBL" id="KAH3753803.1"/>
    </source>
</evidence>
<feature type="non-terminal residue" evidence="1">
    <location>
        <position position="127"/>
    </location>
</feature>
<organism evidence="1 2">
    <name type="scientific">Dreissena polymorpha</name>
    <name type="common">Zebra mussel</name>
    <name type="synonym">Mytilus polymorpha</name>
    <dbReference type="NCBI Taxonomy" id="45954"/>
    <lineage>
        <taxon>Eukaryota</taxon>
        <taxon>Metazoa</taxon>
        <taxon>Spiralia</taxon>
        <taxon>Lophotrochozoa</taxon>
        <taxon>Mollusca</taxon>
        <taxon>Bivalvia</taxon>
        <taxon>Autobranchia</taxon>
        <taxon>Heteroconchia</taxon>
        <taxon>Euheterodonta</taxon>
        <taxon>Imparidentia</taxon>
        <taxon>Neoheterodontei</taxon>
        <taxon>Myida</taxon>
        <taxon>Dreissenoidea</taxon>
        <taxon>Dreissenidae</taxon>
        <taxon>Dreissena</taxon>
    </lineage>
</organism>